<dbReference type="AlphaFoldDB" id="A0A1E7X1J3"/>
<keyword evidence="4" id="KW-0808">Transferase</keyword>
<feature type="transmembrane region" description="Helical" evidence="1">
    <location>
        <begin position="170"/>
        <end position="188"/>
    </location>
</feature>
<feature type="transmembrane region" description="Helical" evidence="1">
    <location>
        <begin position="234"/>
        <end position="252"/>
    </location>
</feature>
<dbReference type="GO" id="GO:0016747">
    <property type="term" value="F:acyltransferase activity, transferring groups other than amino-acyl groups"/>
    <property type="evidence" value="ECO:0007669"/>
    <property type="project" value="InterPro"/>
</dbReference>
<name>A0A1E7X1J3_9BURK</name>
<feature type="transmembrane region" description="Helical" evidence="1">
    <location>
        <begin position="320"/>
        <end position="340"/>
    </location>
</feature>
<keyword evidence="1" id="KW-0472">Membrane</keyword>
<dbReference type="InterPro" id="IPR002656">
    <property type="entry name" value="Acyl_transf_3_dom"/>
</dbReference>
<feature type="transmembrane region" description="Helical" evidence="1">
    <location>
        <begin position="75"/>
        <end position="94"/>
    </location>
</feature>
<evidence type="ECO:0000256" key="1">
    <source>
        <dbReference type="SAM" id="Phobius"/>
    </source>
</evidence>
<dbReference type="PANTHER" id="PTHR23028">
    <property type="entry name" value="ACETYLTRANSFERASE"/>
    <property type="match status" value="1"/>
</dbReference>
<dbReference type="Pfam" id="PF19040">
    <property type="entry name" value="SGNH"/>
    <property type="match status" value="1"/>
</dbReference>
<proteinExistence type="predicted"/>
<sequence length="662" mass="73310">MSKTSIQTDISGLRALSVVIVVLYHFNLKILSGGFIGVDIFFVISGFLMSRIIVDAMGAGRFHYGQFLLRRALRIVPALLAMSLVLLALGAALLPPSDLASMGTQALRALLFVSNYYYAGQQGYFSEGVDDRWLLHTWSLSVEWQFYMLYPAIVWLGLRITQAVGATPRALTFYLLAIAIASLALCLLVDHQSAFFSVLTRAWQMIAGGLVYLMRDSVALRALQKQGRARILSYAGLLVIGLTAGLIHHWQLEATWPGPYALLPVAGACMVLAAGYQRNMLLNHGVMQKLGAWSYSIYLWHWPVVIAFTMIGLMDEAPKLAKLIGIPLSIALGYLSYRYVEPMRPLRAVPPLRAALAMGAASVTLCGLAVTYSGTKGLEMRTHDPELYRAIAAATGLHTYASECENSGATRDRFCHLNPNQPGDKILVLGDSHAGHLYPWFVQHSRRDTTFYVKSGCPVIPGFERIGLDNHCREYTEQAFRLAASGTYQTVIVSQNWSFFSPQATGICSMEGGRCVTPRASPHPMLPVERTREALQRLLAAGVRVVVVDATPWFAFNVPKYVERSLFWRDTIDARVASPNLIADNVEFDRLFADLSRQPGFSLVSLRNELCQASQCTIFDARQRIPVFVDKSHLNPRWIERNGQQFQRFAGAPGIQTAPASK</sequence>
<dbReference type="EC" id="2.3.1.-" evidence="4"/>
<protein>
    <submittedName>
        <fullName evidence="4">O-acetyltransferase OatA</fullName>
        <ecNumber evidence="4">2.3.1.-</ecNumber>
    </submittedName>
</protein>
<feature type="transmembrane region" description="Helical" evidence="1">
    <location>
        <begin position="297"/>
        <end position="314"/>
    </location>
</feature>
<gene>
    <name evidence="4" type="primary">oatA_2</name>
    <name evidence="4" type="ORF">DUPY_14310</name>
</gene>
<dbReference type="InterPro" id="IPR043968">
    <property type="entry name" value="SGNH"/>
</dbReference>
<feature type="transmembrane region" description="Helical" evidence="1">
    <location>
        <begin position="194"/>
        <end position="213"/>
    </location>
</feature>
<evidence type="ECO:0000259" key="3">
    <source>
        <dbReference type="Pfam" id="PF19040"/>
    </source>
</evidence>
<dbReference type="EMBL" id="LROM01000065">
    <property type="protein sequence ID" value="OFA05949.1"/>
    <property type="molecule type" value="Genomic_DNA"/>
</dbReference>
<feature type="transmembrane region" description="Helical" evidence="1">
    <location>
        <begin position="258"/>
        <end position="276"/>
    </location>
</feature>
<dbReference type="OrthoDB" id="9814807at2"/>
<evidence type="ECO:0000313" key="5">
    <source>
        <dbReference type="Proteomes" id="UP000175989"/>
    </source>
</evidence>
<feature type="transmembrane region" description="Helical" evidence="1">
    <location>
        <begin position="352"/>
        <end position="372"/>
    </location>
</feature>
<dbReference type="GO" id="GO:0009103">
    <property type="term" value="P:lipopolysaccharide biosynthetic process"/>
    <property type="evidence" value="ECO:0007669"/>
    <property type="project" value="TreeGrafter"/>
</dbReference>
<keyword evidence="4" id="KW-0012">Acyltransferase</keyword>
<dbReference type="PANTHER" id="PTHR23028:SF53">
    <property type="entry name" value="ACYL_TRANSF_3 DOMAIN-CONTAINING PROTEIN"/>
    <property type="match status" value="1"/>
</dbReference>
<keyword evidence="1" id="KW-0812">Transmembrane</keyword>
<feature type="transmembrane region" description="Helical" evidence="1">
    <location>
        <begin position="138"/>
        <end position="158"/>
    </location>
</feature>
<feature type="domain" description="SGNH" evidence="3">
    <location>
        <begin position="411"/>
        <end position="646"/>
    </location>
</feature>
<evidence type="ECO:0000313" key="4">
    <source>
        <dbReference type="EMBL" id="OFA05949.1"/>
    </source>
</evidence>
<evidence type="ECO:0000259" key="2">
    <source>
        <dbReference type="Pfam" id="PF01757"/>
    </source>
</evidence>
<organism evidence="4 5">
    <name type="scientific">Duganella phyllosphaerae</name>
    <dbReference type="NCBI Taxonomy" id="762836"/>
    <lineage>
        <taxon>Bacteria</taxon>
        <taxon>Pseudomonadati</taxon>
        <taxon>Pseudomonadota</taxon>
        <taxon>Betaproteobacteria</taxon>
        <taxon>Burkholderiales</taxon>
        <taxon>Oxalobacteraceae</taxon>
        <taxon>Telluria group</taxon>
        <taxon>Duganella</taxon>
    </lineage>
</organism>
<dbReference type="RefSeq" id="WP_070247152.1">
    <property type="nucleotide sequence ID" value="NZ_LROM01000065.1"/>
</dbReference>
<comment type="caution">
    <text evidence="4">The sequence shown here is derived from an EMBL/GenBank/DDBJ whole genome shotgun (WGS) entry which is preliminary data.</text>
</comment>
<reference evidence="5" key="1">
    <citation type="journal article" date="2016" name="Front. Microbiol.">
        <title>Molecular Keys to the Janthinobacterium and Duganella spp. Interaction with the Plant Pathogen Fusarium graminearum.</title>
        <authorList>
            <person name="Haack F.S."/>
            <person name="Poehlein A."/>
            <person name="Kroger C."/>
            <person name="Voigt C.A."/>
            <person name="Piepenbring M."/>
            <person name="Bode H.B."/>
            <person name="Daniel R."/>
            <person name="Schafer W."/>
            <person name="Streit W.R."/>
        </authorList>
    </citation>
    <scope>NUCLEOTIDE SEQUENCE [LARGE SCALE GENOMIC DNA]</scope>
    <source>
        <strain evidence="5">T54</strain>
    </source>
</reference>
<dbReference type="Pfam" id="PF01757">
    <property type="entry name" value="Acyl_transf_3"/>
    <property type="match status" value="1"/>
</dbReference>
<keyword evidence="1" id="KW-1133">Transmembrane helix</keyword>
<dbReference type="PATRIC" id="fig|762836.4.peg.1496"/>
<keyword evidence="5" id="KW-1185">Reference proteome</keyword>
<dbReference type="InterPro" id="IPR050879">
    <property type="entry name" value="Acyltransferase_3"/>
</dbReference>
<dbReference type="Proteomes" id="UP000175989">
    <property type="component" value="Unassembled WGS sequence"/>
</dbReference>
<accession>A0A1E7X1J3</accession>
<feature type="transmembrane region" description="Helical" evidence="1">
    <location>
        <begin position="34"/>
        <end position="54"/>
    </location>
</feature>
<dbReference type="GO" id="GO:0016020">
    <property type="term" value="C:membrane"/>
    <property type="evidence" value="ECO:0007669"/>
    <property type="project" value="TreeGrafter"/>
</dbReference>
<feature type="domain" description="Acyltransferase 3" evidence="2">
    <location>
        <begin position="9"/>
        <end position="336"/>
    </location>
</feature>